<dbReference type="OrthoDB" id="3001771at2759"/>
<reference evidence="1" key="1">
    <citation type="submission" date="2022-07" db="EMBL/GenBank/DDBJ databases">
        <title>The genome of Lyophyllum shimeji provides insight into the initial evolution of ectomycorrhizal fungal genome.</title>
        <authorList>
            <person name="Kobayashi Y."/>
            <person name="Shibata T."/>
            <person name="Hirakawa H."/>
            <person name="Shigenobu S."/>
            <person name="Nishiyama T."/>
            <person name="Yamada A."/>
            <person name="Hasebe M."/>
            <person name="Kawaguchi M."/>
        </authorList>
    </citation>
    <scope>NUCLEOTIDE SEQUENCE</scope>
    <source>
        <strain evidence="1">AT787</strain>
    </source>
</reference>
<proteinExistence type="predicted"/>
<dbReference type="EMBL" id="BRPK01000017">
    <property type="protein sequence ID" value="GLB44505.1"/>
    <property type="molecule type" value="Genomic_DNA"/>
</dbReference>
<dbReference type="AlphaFoldDB" id="A0A9P3PWW9"/>
<comment type="caution">
    <text evidence="1">The sequence shown here is derived from an EMBL/GenBank/DDBJ whole genome shotgun (WGS) entry which is preliminary data.</text>
</comment>
<name>A0A9P3PWW9_LYOSH</name>
<dbReference type="Proteomes" id="UP001063166">
    <property type="component" value="Unassembled WGS sequence"/>
</dbReference>
<keyword evidence="2" id="KW-1185">Reference proteome</keyword>
<accession>A0A9P3PWW9</accession>
<gene>
    <name evidence="1" type="ORF">LshimejAT787_1701320</name>
</gene>
<sequence length="490" mass="55989">MHSLPADVLLVIFKIVFHESLNHVRSMEPLLRSNGEIPDAMFFGGDNSAICWGNFDIHSSNFFPFALSSVCTCWRDIMSTIPIFWTRLVIFVGKDETPLSDVRQYLEWSRGLIIDVYVTRREDDFGEAEKRVHDPHEYEYARELVALMAPHFHRMKVVSFKLLQSSSLPRLLEDFYGSAPYLQTLDLRCEFDDGGPLDVDRKDRHPLVLPTLLMLSVDGRTLHRILSRFVAGVVLGIDEDNDVHLDVSHFTPHHDGERVDLHDFLAAVTRIQHIRELRLRDMALTWSDPRPSLNPYVYVPLEYSRITLEDLPAGAVQEFIHSTGFPDYESFEVIRCPVGALTVPLLADKLSLRRITDGDPADLAAFISTWEGRKLKLDRCPAAAVDAVLDALTVAHDSSEGDAPRLGARFLRELHLTSCGEFSFARLRRAFEVRQAWAEARGWTLELDRDWADTSPLTMAFVTGRRPALSRDDQEWHDKTDVVRWIPERS</sequence>
<protein>
    <submittedName>
        <fullName evidence="1">Expressed protein</fullName>
    </submittedName>
</protein>
<evidence type="ECO:0000313" key="2">
    <source>
        <dbReference type="Proteomes" id="UP001063166"/>
    </source>
</evidence>
<evidence type="ECO:0000313" key="1">
    <source>
        <dbReference type="EMBL" id="GLB44505.1"/>
    </source>
</evidence>
<organism evidence="1 2">
    <name type="scientific">Lyophyllum shimeji</name>
    <name type="common">Hon-shimeji</name>
    <name type="synonym">Tricholoma shimeji</name>
    <dbReference type="NCBI Taxonomy" id="47721"/>
    <lineage>
        <taxon>Eukaryota</taxon>
        <taxon>Fungi</taxon>
        <taxon>Dikarya</taxon>
        <taxon>Basidiomycota</taxon>
        <taxon>Agaricomycotina</taxon>
        <taxon>Agaricomycetes</taxon>
        <taxon>Agaricomycetidae</taxon>
        <taxon>Agaricales</taxon>
        <taxon>Tricholomatineae</taxon>
        <taxon>Lyophyllaceae</taxon>
        <taxon>Lyophyllum</taxon>
    </lineage>
</organism>